<dbReference type="Pfam" id="PF02676">
    <property type="entry name" value="TYW3"/>
    <property type="match status" value="1"/>
</dbReference>
<evidence type="ECO:0000313" key="10">
    <source>
        <dbReference type="EMBL" id="CAA9987079.1"/>
    </source>
</evidence>
<dbReference type="Proteomes" id="UP000031513">
    <property type="component" value="Chromosome 6"/>
</dbReference>
<dbReference type="InterPro" id="IPR015915">
    <property type="entry name" value="Kelch-typ_b-propeller"/>
</dbReference>
<comment type="catalytic activity">
    <reaction evidence="7">
        <text>4-demethyl-7-[(3S)-3-amino-3-carboxypropyl]wyosine(37) in tRNA(Phe) + S-adenosyl-L-methionine = 7-[(3S)-3-amino-3-carboxypropyl]wyosine(37) in tRNA(Phe) + S-adenosyl-L-homocysteine + H(+)</text>
        <dbReference type="Rhea" id="RHEA:36635"/>
        <dbReference type="Rhea" id="RHEA-COMP:10378"/>
        <dbReference type="Rhea" id="RHEA-COMP:10379"/>
        <dbReference type="ChEBI" id="CHEBI:15378"/>
        <dbReference type="ChEBI" id="CHEBI:57856"/>
        <dbReference type="ChEBI" id="CHEBI:59789"/>
        <dbReference type="ChEBI" id="CHEBI:73543"/>
        <dbReference type="ChEBI" id="CHEBI:73550"/>
        <dbReference type="EC" id="2.1.1.282"/>
    </reaction>
</comment>
<proteinExistence type="predicted"/>
<dbReference type="InterPro" id="IPR011043">
    <property type="entry name" value="Gal_Oxase/kelch_b-propeller"/>
</dbReference>
<feature type="compositionally biased region" description="Basic and acidic residues" evidence="8">
    <location>
        <begin position="260"/>
        <end position="273"/>
    </location>
</feature>
<feature type="domain" description="SAM-dependent methyltransferase TRM5/TYW2-type" evidence="9">
    <location>
        <begin position="1266"/>
        <end position="1625"/>
    </location>
</feature>
<dbReference type="InterPro" id="IPR056743">
    <property type="entry name" value="TRM5-TYW2-like_MTfase"/>
</dbReference>
<keyword evidence="4" id="KW-0808">Transferase</keyword>
<dbReference type="InterPro" id="IPR003827">
    <property type="entry name" value="tRNA_yW-synthesising"/>
</dbReference>
<dbReference type="PROSITE" id="PS51684">
    <property type="entry name" value="SAM_MT_TRM5_TYW2"/>
    <property type="match status" value="1"/>
</dbReference>
<evidence type="ECO:0000256" key="6">
    <source>
        <dbReference type="ARBA" id="ARBA00022694"/>
    </source>
</evidence>
<dbReference type="Gene3D" id="2.120.10.80">
    <property type="entry name" value="Kelch-type beta propeller"/>
    <property type="match status" value="2"/>
</dbReference>
<dbReference type="PANTHER" id="PTHR23245:SF31">
    <property type="entry name" value="TRNA WYBUTOSINE-SYNTHESIZING PROTEIN 3 HOMOLOG"/>
    <property type="match status" value="1"/>
</dbReference>
<evidence type="ECO:0000256" key="1">
    <source>
        <dbReference type="ARBA" id="ARBA00004797"/>
    </source>
</evidence>
<dbReference type="OMA" id="PCIYEIN"/>
<organism evidence="10 11">
    <name type="scientific">Plasmodium knowlesi (strain H)</name>
    <dbReference type="NCBI Taxonomy" id="5851"/>
    <lineage>
        <taxon>Eukaryota</taxon>
        <taxon>Sar</taxon>
        <taxon>Alveolata</taxon>
        <taxon>Apicomplexa</taxon>
        <taxon>Aconoidasida</taxon>
        <taxon>Haemosporida</taxon>
        <taxon>Plasmodiidae</taxon>
        <taxon>Plasmodium</taxon>
        <taxon>Plasmodium (Plasmodium)</taxon>
    </lineage>
</organism>
<keyword evidence="5" id="KW-0949">S-adenosyl-L-methionine</keyword>
<dbReference type="SUPFAM" id="SSF53335">
    <property type="entry name" value="S-adenosyl-L-methionine-dependent methyltransferases"/>
    <property type="match status" value="1"/>
</dbReference>
<comment type="pathway">
    <text evidence="1">tRNA modification; wybutosine-tRNA(Phe) biosynthesis.</text>
</comment>
<dbReference type="Pfam" id="PF02475">
    <property type="entry name" value="TRM5-TYW2_MTfase"/>
    <property type="match status" value="1"/>
</dbReference>
<dbReference type="PhylomeDB" id="B3L1U5"/>
<dbReference type="InterPro" id="IPR030382">
    <property type="entry name" value="MeTrfase_TRM5/TYW2"/>
</dbReference>
<dbReference type="Gene3D" id="3.30.1960.10">
    <property type="entry name" value="tRNA wybutosine-synthesizing-like"/>
    <property type="match status" value="1"/>
</dbReference>
<dbReference type="RefSeq" id="XP_002261701.1">
    <property type="nucleotide sequence ID" value="XM_002261665.1"/>
</dbReference>
<dbReference type="Gene3D" id="3.40.50.150">
    <property type="entry name" value="Vaccinia Virus protein VP39"/>
    <property type="match status" value="1"/>
</dbReference>
<feature type="region of interest" description="Disordered" evidence="8">
    <location>
        <begin position="259"/>
        <end position="283"/>
    </location>
</feature>
<sequence length="1631" mass="188355">MENFMRRKKKAEKVVDMEKTLPRYAHIYENCKNEVCNIYLNIYREYKEREGVLGEDVKEMEERIKRVVEEKNINDDGVDKSIKKSIDILISPCIYLINRSPDYFTSSCCSGRVVIFGEVEQVYKNRNFNSGADYNRCSSLLEEANLGGDIMNGKTKGAIEEDAFLSYLKGSYHEACYWDDQSGLTMKGRNSSPEGLKRKHRKNVRIYYSSHMHQNLKEDSKMVKSILTECLGGVNTPPPVGKEGEDEFQVVTTSCNVPSEGKKKLTPGDHPKGEATYMNDEDNRKIAPPKKTRIFFKFEPFIIHVKCVNLVSALRLLKMAQLSGLKQSGLLNFNRDVTVAIRGSMRLEHYVEDALSMEENTIAKLLDVCNEKMDHNLRQLVGFYYCYKESMLGGGTKWHPLQMNKVDPIGKSQCLQCERCAQSAHLCGGSEWGQHLPLPEETVKNDLACSGEGEENGSPPNLTNMEGVENTAITEKRKKKKKKKKYINWNKYNIELSDEGHIRTGTSSIGKDSSLQWKLLPNEGDLDKFFVWGHDMFIEEGMIYLFGGFVKGVRSRQLNVFDVERKNLRAYVTPLPALSYHCFFRLDRNYACVFGGRKSPENCTNAAWLYDMRRNMWCTAEWRSTGDKSRGDKEVHGEDASRPCGRYRHACAFVRRYRKKQKEVYLFYLHGGVTEKNEVLNDLWEGKLTVEGNMTMGVTAHIEWERKLRSEKTKQEGEASSPFLKNHTMVYNKRRNVIHIVGGCSSSWAEGAHSSLAREEHRMDHLPTYDMKRDCFFYVRCGNSGHDDQEAFPLNRFSHATCPWGHNDFVLMGGMNMHRTLNDVWLFRMKESKWYRLGAFPFHSMYVRAKVASQGDYLYVVGGGCTVFTFGSFFDLPIVANCRSVLVEKGLETANMVETAKMVETANMVETAETVQVGVENVVGEWEDRQMDNRPDNGVEEETPEMSYLAKWHSYLEQREDGPRISSWRRYHYKGRMISPGKKSQKKLLYLIVKDKTYVKEMKNALERMGVFDKGRKIEVYQGGTKDGNDGNSFLVPVFEKIDTAKNYEQVRRFLSFEKIQLTKEGDIFYIHRNSNRGKERTSLKQCLTKLFYNFVNRLRGYLSEAERKEILRASRKYEVVGGIVIFHHNNLGSILQLYRRCVENIASKYMEVRTGKYAKLRTLVKKYRHRKIISYVDSFWMDLRDTFNQFRGGNTRKVVRMQRRLHLKCIERFLKFSSLARRRTVLRGLSGSSRWGGVSPCGCRKKCHPRRRKKECLFNHPWCCMSYVGRRAVKVDQVAKMKEQLKHIRESEISRKNNPQRNLIKKIAIYEHIEGAKRRNRIHLVLGRNAKTIHIENNVMYKLDLQKCMFCSGNGTEKERMMNIYLDETNMVANKENVVDLFCGVGYFTLPLLKFVGEGKIKEYYACDINGDSLKLLRDAVRLNKIDTTHLKILRQNSFVVTKSAQLVRRCHRVLLGLLPHSVEAWCNAFQLLDGKVGGTLHIHGVGENLFEEQFVSQVNTYDYVKSVKNFSESDIIDFSLTELVRCTLHVTKGPENGEAPSIRQSSPHGGYKLGMRTKAPYRGNNVSANLHFAQFVMLEIFKLALRDYLAHRTNWAISILHVERVKSYAPRLYHYVVDIRCIPGEPREV</sequence>
<dbReference type="GO" id="GO:0008175">
    <property type="term" value="F:tRNA methyltransferase activity"/>
    <property type="evidence" value="ECO:0007669"/>
    <property type="project" value="TreeGrafter"/>
</dbReference>
<evidence type="ECO:0000256" key="2">
    <source>
        <dbReference type="ARBA" id="ARBA00012750"/>
    </source>
</evidence>
<evidence type="ECO:0000256" key="7">
    <source>
        <dbReference type="ARBA" id="ARBA00049202"/>
    </source>
</evidence>
<name>B3L1U5_PLAKH</name>
<evidence type="ECO:0000256" key="5">
    <source>
        <dbReference type="ARBA" id="ARBA00022691"/>
    </source>
</evidence>
<dbReference type="STRING" id="5851.B3L1U5"/>
<dbReference type="KEGG" id="pkn:PKNH_0602900"/>
<evidence type="ECO:0000259" key="9">
    <source>
        <dbReference type="PROSITE" id="PS51684"/>
    </source>
</evidence>
<gene>
    <name evidence="10" type="ORF">PKNH_0602900</name>
</gene>
<dbReference type="UniPathway" id="UPA00375"/>
<dbReference type="GO" id="GO:0030488">
    <property type="term" value="P:tRNA methylation"/>
    <property type="evidence" value="ECO:0007669"/>
    <property type="project" value="TreeGrafter"/>
</dbReference>
<dbReference type="OrthoDB" id="408788at2759"/>
<dbReference type="PANTHER" id="PTHR23245">
    <property type="entry name" value="TRNA METHYLTRANSFERASE"/>
    <property type="match status" value="1"/>
</dbReference>
<accession>B3L1U5</accession>
<dbReference type="InterPro" id="IPR029063">
    <property type="entry name" value="SAM-dependent_MTases_sf"/>
</dbReference>
<evidence type="ECO:0000256" key="3">
    <source>
        <dbReference type="ARBA" id="ARBA00022603"/>
    </source>
</evidence>
<dbReference type="EC" id="2.1.1.282" evidence="2"/>
<keyword evidence="3" id="KW-0489">Methyltransferase</keyword>
<reference evidence="10 11" key="1">
    <citation type="journal article" date="2008" name="Nature">
        <title>The genome of Plasmodium knowlesi strain H, a zoonotic malaria parasite with host range from monkey to man.</title>
        <authorList>
            <person name="Pain A."/>
            <person name="Boehme U."/>
            <person name="Berry A.E."/>
            <person name="Mungall K."/>
            <person name="Finn R."/>
            <person name="Jackson A.P."/>
            <person name="Mourier T."/>
            <person name="Mistry J."/>
            <person name="Pasini E.M."/>
            <person name="Aslett M."/>
            <person name="Balasubrammaniam S."/>
            <person name="Borgwardt K."/>
            <person name="Brooks K."/>
            <person name="Carret C."/>
            <person name="Carver T.J."/>
            <person name="Cherevach I."/>
            <person name="Chillingworth T."/>
            <person name="Clarke T.G."/>
            <person name="Galinski M.R."/>
            <person name="Hall N."/>
            <person name="Harper D."/>
            <person name="Harris D."/>
            <person name="Hauser H."/>
            <person name="Ivens A."/>
            <person name="Janssen C.S."/>
            <person name="Keane T."/>
            <person name="Larke N."/>
            <person name="Lapp S."/>
            <person name="Marti M."/>
            <person name="Moule S."/>
            <person name="Meyer I.M."/>
            <person name="Ormond D."/>
            <person name="Peters N."/>
            <person name="Sanders M."/>
            <person name="Sanders S."/>
            <person name="Sergeant T.J."/>
            <person name="Simmonds M."/>
            <person name="Smith F."/>
            <person name="Squares R."/>
            <person name="Thurston S."/>
            <person name="Tivey A.R."/>
            <person name="Walker D."/>
            <person name="White B."/>
            <person name="Zuiderwijk E."/>
            <person name="Churcher C."/>
            <person name="Quail M.A."/>
            <person name="Cowman A.F."/>
            <person name="Turner C.M.R."/>
            <person name="Rajandream M.A."/>
            <person name="Kocken C.H.M."/>
            <person name="Thomas A.W."/>
            <person name="Newbold C.I."/>
            <person name="Barrell B.G."/>
            <person name="Berriman M."/>
        </authorList>
    </citation>
    <scope>NUCLEOTIDE SEQUENCE [LARGE SCALE GENOMIC DNA]</scope>
    <source>
        <strain evidence="10 11">H</strain>
    </source>
</reference>
<keyword evidence="6" id="KW-0819">tRNA processing</keyword>
<dbReference type="GO" id="GO:0005737">
    <property type="term" value="C:cytoplasm"/>
    <property type="evidence" value="ECO:0007669"/>
    <property type="project" value="TreeGrafter"/>
</dbReference>
<dbReference type="EMBL" id="AM910988">
    <property type="protein sequence ID" value="CAA9987079.1"/>
    <property type="molecule type" value="Genomic_DNA"/>
</dbReference>
<evidence type="ECO:0000313" key="11">
    <source>
        <dbReference type="Proteomes" id="UP000031513"/>
    </source>
</evidence>
<dbReference type="HOGENOM" id="CLU_245794_0_0_1"/>
<dbReference type="SUPFAM" id="SSF50965">
    <property type="entry name" value="Galactose oxidase, central domain"/>
    <property type="match status" value="1"/>
</dbReference>
<evidence type="ECO:0000256" key="8">
    <source>
        <dbReference type="SAM" id="MobiDB-lite"/>
    </source>
</evidence>
<keyword evidence="11" id="KW-1185">Reference proteome</keyword>
<protein>
    <recommendedName>
        <fullName evidence="2">tRNA(Phe) 7-[(3-amino-3-carboxypropyl)-4-demethylwyosine(37)-N(4)]-methyltransferase</fullName>
        <ecNumber evidence="2">2.1.1.282</ecNumber>
    </recommendedName>
</protein>
<dbReference type="FunCoup" id="B3L1U5">
    <property type="interactions" value="84"/>
</dbReference>
<evidence type="ECO:0000256" key="4">
    <source>
        <dbReference type="ARBA" id="ARBA00022679"/>
    </source>
</evidence>
<dbReference type="InParanoid" id="B3L1U5"/>
<dbReference type="SUPFAM" id="SSF111278">
    <property type="entry name" value="SSo0622-like"/>
    <property type="match status" value="1"/>
</dbReference>
<dbReference type="GeneID" id="7319819"/>
<dbReference type="GO" id="GO:0031591">
    <property type="term" value="P:wybutosine biosynthetic process"/>
    <property type="evidence" value="ECO:0007669"/>
    <property type="project" value="TreeGrafter"/>
</dbReference>
<dbReference type="InterPro" id="IPR036602">
    <property type="entry name" value="tRNA_yW-synthesising-like_sf"/>
</dbReference>
<dbReference type="VEuPathDB" id="PlasmoDB:PKNH_0602900"/>
<dbReference type="CDD" id="cd02440">
    <property type="entry name" value="AdoMet_MTases"/>
    <property type="match status" value="1"/>
</dbReference>